<keyword evidence="4" id="KW-1185">Reference proteome</keyword>
<dbReference type="AlphaFoldDB" id="A0A383V524"/>
<dbReference type="SUPFAM" id="SSF64268">
    <property type="entry name" value="PX domain"/>
    <property type="match status" value="1"/>
</dbReference>
<dbReference type="GO" id="GO:0005768">
    <property type="term" value="C:endosome"/>
    <property type="evidence" value="ECO:0007669"/>
    <property type="project" value="UniProtKB-ARBA"/>
</dbReference>
<dbReference type="InterPro" id="IPR036871">
    <property type="entry name" value="PX_dom_sf"/>
</dbReference>
<reference evidence="3 4" key="1">
    <citation type="submission" date="2016-10" db="EMBL/GenBank/DDBJ databases">
        <authorList>
            <person name="Cai Z."/>
        </authorList>
    </citation>
    <scope>NUCLEOTIDE SEQUENCE [LARGE SCALE GENOMIC DNA]</scope>
</reference>
<evidence type="ECO:0000313" key="4">
    <source>
        <dbReference type="Proteomes" id="UP000256970"/>
    </source>
</evidence>
<dbReference type="InterPro" id="IPR015404">
    <property type="entry name" value="Vps5_C"/>
</dbReference>
<dbReference type="EMBL" id="FNXT01000045">
    <property type="protein sequence ID" value="SZX60053.1"/>
    <property type="molecule type" value="Genomic_DNA"/>
</dbReference>
<proteinExistence type="predicted"/>
<dbReference type="InterPro" id="IPR027267">
    <property type="entry name" value="AH/BAR_dom_sf"/>
</dbReference>
<name>A0A383V524_TETOB</name>
<dbReference type="SMART" id="SM00312">
    <property type="entry name" value="PX"/>
    <property type="match status" value="1"/>
</dbReference>
<dbReference type="PANTHER" id="PTHR46757:SF2">
    <property type="entry name" value="OS05G0346100 PROTEIN"/>
    <property type="match status" value="1"/>
</dbReference>
<accession>A0A383V524</accession>
<feature type="domain" description="PX" evidence="2">
    <location>
        <begin position="190"/>
        <end position="309"/>
    </location>
</feature>
<feature type="compositionally biased region" description="Polar residues" evidence="1">
    <location>
        <begin position="40"/>
        <end position="63"/>
    </location>
</feature>
<dbReference type="STRING" id="3088.A0A383V524"/>
<dbReference type="InterPro" id="IPR001683">
    <property type="entry name" value="PX_dom"/>
</dbReference>
<gene>
    <name evidence="3" type="ORF">BQ4739_LOCUS634</name>
</gene>
<dbReference type="GO" id="GO:0035091">
    <property type="term" value="F:phosphatidylinositol binding"/>
    <property type="evidence" value="ECO:0007669"/>
    <property type="project" value="InterPro"/>
</dbReference>
<evidence type="ECO:0000259" key="2">
    <source>
        <dbReference type="PROSITE" id="PS50195"/>
    </source>
</evidence>
<evidence type="ECO:0000313" key="3">
    <source>
        <dbReference type="EMBL" id="SZX60053.1"/>
    </source>
</evidence>
<dbReference type="Pfam" id="PF00787">
    <property type="entry name" value="PX"/>
    <property type="match status" value="1"/>
</dbReference>
<dbReference type="Proteomes" id="UP000256970">
    <property type="component" value="Unassembled WGS sequence"/>
</dbReference>
<dbReference type="Gene3D" id="3.30.1520.10">
    <property type="entry name" value="Phox-like domain"/>
    <property type="match status" value="1"/>
</dbReference>
<protein>
    <recommendedName>
        <fullName evidence="2">PX domain-containing protein</fullName>
    </recommendedName>
</protein>
<dbReference type="InterPro" id="IPR044279">
    <property type="entry name" value="SNX2A/B"/>
</dbReference>
<dbReference type="PROSITE" id="PS50195">
    <property type="entry name" value="PX"/>
    <property type="match status" value="1"/>
</dbReference>
<evidence type="ECO:0000256" key="1">
    <source>
        <dbReference type="SAM" id="MobiDB-lite"/>
    </source>
</evidence>
<dbReference type="PANTHER" id="PTHR46757">
    <property type="entry name" value="SORTING NEXIN-RELATED"/>
    <property type="match status" value="1"/>
</dbReference>
<organism evidence="3 4">
    <name type="scientific">Tetradesmus obliquus</name>
    <name type="common">Green alga</name>
    <name type="synonym">Acutodesmus obliquus</name>
    <dbReference type="NCBI Taxonomy" id="3088"/>
    <lineage>
        <taxon>Eukaryota</taxon>
        <taxon>Viridiplantae</taxon>
        <taxon>Chlorophyta</taxon>
        <taxon>core chlorophytes</taxon>
        <taxon>Chlorophyceae</taxon>
        <taxon>CS clade</taxon>
        <taxon>Sphaeropleales</taxon>
        <taxon>Scenedesmaceae</taxon>
        <taxon>Tetradesmus</taxon>
    </lineage>
</organism>
<dbReference type="Pfam" id="PF09325">
    <property type="entry name" value="Vps5"/>
    <property type="match status" value="1"/>
</dbReference>
<feature type="region of interest" description="Disordered" evidence="1">
    <location>
        <begin position="1"/>
        <end position="128"/>
    </location>
</feature>
<sequence>MDLGLQKTAAEHDPLHDPLQFGGLQDEPLDSQEDLPPAYGTSSHEALQQHTAADSGHTPQATEPHNPLAPVSHDAANPLWQHYPEPPAASQAQNGSAAAAAATMASGGGSSNSQSGVRNYPSVPNPTVPHPVDFNVPLGSPASTVSNSGTPSAAAVGAAAAAMAMAAAANSGGAVSPPPVGNPELRIAVHNPLRHMGPSGLVPGLEEAYISYEVTTVTSLPHFSSSRCSVRRRFRDFVSLSNLLPKLLHGSFLPARPDKNMIEGRRMTEAFVEERRASLERYLNRLAAHPAAARSEALRVFLEADGNLRSSPSWRCLKPAVLTPIQATNRLLRTLVGARKTAPTPSEVVQPAAACRDVYRLLHENMQQLRGSFKHSPLGAEEVSLRDDTALVEDEAAALHVALHRAEAWNRAAQRRAALLGESAAALEALASYEGSYAGGQPGTTAALGAAAKAMQLCGDASSHASSNSASVLQPLRDHHAIMPNVMAALHGRERQLLTVMTLRQDLEDKRARLSAAQLMPASQANKVDALRSVVGQLEVSAAAAEAEYNRQLARNKDELAGLRQSRGQELTGMLAALVTLELNHEQQQAAVWQQLLQSLPQPGLTTAYMAQRELQLGAQQ</sequence>
<dbReference type="Gene3D" id="1.20.1270.60">
    <property type="entry name" value="Arfaptin homology (AH) domain/BAR domain"/>
    <property type="match status" value="1"/>
</dbReference>
<feature type="compositionally biased region" description="Low complexity" evidence="1">
    <location>
        <begin position="88"/>
        <end position="116"/>
    </location>
</feature>